<dbReference type="OrthoDB" id="9803893at2"/>
<gene>
    <name evidence="2" type="ORF">OJF2_77290</name>
</gene>
<name>A0A5B9WEZ9_9BACT</name>
<proteinExistence type="predicted"/>
<organism evidence="2 3">
    <name type="scientific">Aquisphaera giovannonii</name>
    <dbReference type="NCBI Taxonomy" id="406548"/>
    <lineage>
        <taxon>Bacteria</taxon>
        <taxon>Pseudomonadati</taxon>
        <taxon>Planctomycetota</taxon>
        <taxon>Planctomycetia</taxon>
        <taxon>Isosphaerales</taxon>
        <taxon>Isosphaeraceae</taxon>
        <taxon>Aquisphaera</taxon>
    </lineage>
</organism>
<evidence type="ECO:0000313" key="2">
    <source>
        <dbReference type="EMBL" id="QEH39117.1"/>
    </source>
</evidence>
<evidence type="ECO:0000256" key="1">
    <source>
        <dbReference type="SAM" id="MobiDB-lite"/>
    </source>
</evidence>
<sequence>MFGVFHDAGYRGMYGGLGRDAIKRRKKIPEKENLTDRMDSTELAANQFRMTQAREKLARDGIKTGERAIRAHEQVGKEVREAIRADRRHAAREHPARRAHQGRREASETGPAQAGAR</sequence>
<accession>A0A5B9WEZ9</accession>
<feature type="compositionally biased region" description="Basic and acidic residues" evidence="1">
    <location>
        <begin position="92"/>
        <end position="107"/>
    </location>
</feature>
<feature type="region of interest" description="Disordered" evidence="1">
    <location>
        <begin position="84"/>
        <end position="117"/>
    </location>
</feature>
<keyword evidence="3" id="KW-1185">Reference proteome</keyword>
<dbReference type="KEGG" id="agv:OJF2_77290"/>
<dbReference type="Proteomes" id="UP000324233">
    <property type="component" value="Chromosome"/>
</dbReference>
<dbReference type="AlphaFoldDB" id="A0A5B9WEZ9"/>
<dbReference type="EMBL" id="CP042997">
    <property type="protein sequence ID" value="QEH39117.1"/>
    <property type="molecule type" value="Genomic_DNA"/>
</dbReference>
<evidence type="ECO:0000313" key="3">
    <source>
        <dbReference type="Proteomes" id="UP000324233"/>
    </source>
</evidence>
<reference evidence="2 3" key="1">
    <citation type="submission" date="2019-08" db="EMBL/GenBank/DDBJ databases">
        <title>Deep-cultivation of Planctomycetes and their phenomic and genomic characterization uncovers novel biology.</title>
        <authorList>
            <person name="Wiegand S."/>
            <person name="Jogler M."/>
            <person name="Boedeker C."/>
            <person name="Pinto D."/>
            <person name="Vollmers J."/>
            <person name="Rivas-Marin E."/>
            <person name="Kohn T."/>
            <person name="Peeters S.H."/>
            <person name="Heuer A."/>
            <person name="Rast P."/>
            <person name="Oberbeckmann S."/>
            <person name="Bunk B."/>
            <person name="Jeske O."/>
            <person name="Meyerdierks A."/>
            <person name="Storesund J.E."/>
            <person name="Kallscheuer N."/>
            <person name="Luecker S."/>
            <person name="Lage O.M."/>
            <person name="Pohl T."/>
            <person name="Merkel B.J."/>
            <person name="Hornburger P."/>
            <person name="Mueller R.-W."/>
            <person name="Bruemmer F."/>
            <person name="Labrenz M."/>
            <person name="Spormann A.M."/>
            <person name="Op den Camp H."/>
            <person name="Overmann J."/>
            <person name="Amann R."/>
            <person name="Jetten M.S.M."/>
            <person name="Mascher T."/>
            <person name="Medema M.H."/>
            <person name="Devos D.P."/>
            <person name="Kaster A.-K."/>
            <person name="Ovreas L."/>
            <person name="Rohde M."/>
            <person name="Galperin M.Y."/>
            <person name="Jogler C."/>
        </authorList>
    </citation>
    <scope>NUCLEOTIDE SEQUENCE [LARGE SCALE GENOMIC DNA]</scope>
    <source>
        <strain evidence="2 3">OJF2</strain>
    </source>
</reference>
<protein>
    <submittedName>
        <fullName evidence="2">DNA-damage-inducible protein D</fullName>
    </submittedName>
</protein>
<dbReference type="RefSeq" id="WP_148598470.1">
    <property type="nucleotide sequence ID" value="NZ_CP042997.1"/>
</dbReference>